<accession>A0A8J2WSV6</accession>
<evidence type="ECO:0000313" key="2">
    <source>
        <dbReference type="Proteomes" id="UP000789595"/>
    </source>
</evidence>
<dbReference type="AlphaFoldDB" id="A0A8J2WSV6"/>
<name>A0A8J2WSV6_9STRA</name>
<keyword evidence="2" id="KW-1185">Reference proteome</keyword>
<comment type="caution">
    <text evidence="1">The sequence shown here is derived from an EMBL/GenBank/DDBJ whole genome shotgun (WGS) entry which is preliminary data.</text>
</comment>
<dbReference type="EMBL" id="CAKKNE010000001">
    <property type="protein sequence ID" value="CAH0364150.1"/>
    <property type="molecule type" value="Genomic_DNA"/>
</dbReference>
<sequence>MSSLTKSWKEPSCVLFASLPWTRPMAAATRLRSRRGLRALAARAARRARSIQHLPLPAFAWFVSCTRVAACCQRRRAYSAARLRVMIWPLRELALPASTRLFAARGSNLRQHGSLVHPEEILDAESHAYATLSRLRAE</sequence>
<feature type="non-terminal residue" evidence="1">
    <location>
        <position position="138"/>
    </location>
</feature>
<proteinExistence type="predicted"/>
<gene>
    <name evidence="1" type="ORF">PECAL_1P05020</name>
</gene>
<dbReference type="Proteomes" id="UP000789595">
    <property type="component" value="Unassembled WGS sequence"/>
</dbReference>
<protein>
    <submittedName>
        <fullName evidence="1">Uncharacterized protein</fullName>
    </submittedName>
</protein>
<reference evidence="1" key="1">
    <citation type="submission" date="2021-11" db="EMBL/GenBank/DDBJ databases">
        <authorList>
            <consortium name="Genoscope - CEA"/>
            <person name="William W."/>
        </authorList>
    </citation>
    <scope>NUCLEOTIDE SEQUENCE</scope>
</reference>
<organism evidence="1 2">
    <name type="scientific">Pelagomonas calceolata</name>
    <dbReference type="NCBI Taxonomy" id="35677"/>
    <lineage>
        <taxon>Eukaryota</taxon>
        <taxon>Sar</taxon>
        <taxon>Stramenopiles</taxon>
        <taxon>Ochrophyta</taxon>
        <taxon>Pelagophyceae</taxon>
        <taxon>Pelagomonadales</taxon>
        <taxon>Pelagomonadaceae</taxon>
        <taxon>Pelagomonas</taxon>
    </lineage>
</organism>
<evidence type="ECO:0000313" key="1">
    <source>
        <dbReference type="EMBL" id="CAH0364150.1"/>
    </source>
</evidence>